<proteinExistence type="predicted"/>
<protein>
    <submittedName>
        <fullName evidence="1">Uncharacterized protein</fullName>
    </submittedName>
</protein>
<name>A0A5B6VPF3_9ROSI</name>
<dbReference type="Proteomes" id="UP000325315">
    <property type="component" value="Unassembled WGS sequence"/>
</dbReference>
<gene>
    <name evidence="1" type="ORF">EPI10_016860</name>
</gene>
<keyword evidence="2" id="KW-1185">Reference proteome</keyword>
<dbReference type="AlphaFoldDB" id="A0A5B6VPF3"/>
<accession>A0A5B6VPF3</accession>
<dbReference type="EMBL" id="SMMG02000006">
    <property type="protein sequence ID" value="KAA3471219.1"/>
    <property type="molecule type" value="Genomic_DNA"/>
</dbReference>
<evidence type="ECO:0000313" key="1">
    <source>
        <dbReference type="EMBL" id="KAA3471219.1"/>
    </source>
</evidence>
<organism evidence="1 2">
    <name type="scientific">Gossypium australe</name>
    <dbReference type="NCBI Taxonomy" id="47621"/>
    <lineage>
        <taxon>Eukaryota</taxon>
        <taxon>Viridiplantae</taxon>
        <taxon>Streptophyta</taxon>
        <taxon>Embryophyta</taxon>
        <taxon>Tracheophyta</taxon>
        <taxon>Spermatophyta</taxon>
        <taxon>Magnoliopsida</taxon>
        <taxon>eudicotyledons</taxon>
        <taxon>Gunneridae</taxon>
        <taxon>Pentapetalae</taxon>
        <taxon>rosids</taxon>
        <taxon>malvids</taxon>
        <taxon>Malvales</taxon>
        <taxon>Malvaceae</taxon>
        <taxon>Malvoideae</taxon>
        <taxon>Gossypium</taxon>
    </lineage>
</organism>
<evidence type="ECO:0000313" key="2">
    <source>
        <dbReference type="Proteomes" id="UP000325315"/>
    </source>
</evidence>
<comment type="caution">
    <text evidence="1">The sequence shown here is derived from an EMBL/GenBank/DDBJ whole genome shotgun (WGS) entry which is preliminary data.</text>
</comment>
<reference evidence="1" key="1">
    <citation type="submission" date="2019-08" db="EMBL/GenBank/DDBJ databases">
        <authorList>
            <person name="Liu F."/>
        </authorList>
    </citation>
    <scope>NUCLEOTIDE SEQUENCE [LARGE SCALE GENOMIC DNA]</scope>
    <source>
        <strain evidence="1">PA1801</strain>
        <tissue evidence="1">Leaf</tissue>
    </source>
</reference>
<sequence length="59" mass="6461">MNALLSLKDNGSEFQNDDSKLVAKRELVQSDSTAGFTASDNGLLYLRNRLCVLGNSELK</sequence>